<organism evidence="2 3">
    <name type="scientific">Trichomonas vaginalis (strain ATCC PRA-98 / G3)</name>
    <dbReference type="NCBI Taxonomy" id="412133"/>
    <lineage>
        <taxon>Eukaryota</taxon>
        <taxon>Metamonada</taxon>
        <taxon>Parabasalia</taxon>
        <taxon>Trichomonadida</taxon>
        <taxon>Trichomonadidae</taxon>
        <taxon>Trichomonas</taxon>
    </lineage>
</organism>
<evidence type="ECO:0000313" key="2">
    <source>
        <dbReference type="EMBL" id="EAY09844.1"/>
    </source>
</evidence>
<dbReference type="Proteomes" id="UP000001542">
    <property type="component" value="Unassembled WGS sequence"/>
</dbReference>
<accession>A2EBX6</accession>
<proteinExistence type="predicted"/>
<gene>
    <name evidence="2" type="ORF">TVAG_259250</name>
</gene>
<name>A2EBX6_TRIV3</name>
<dbReference type="InParanoid" id="A2EBX6"/>
<dbReference type="VEuPathDB" id="TrichDB:TVAG_259250"/>
<feature type="compositionally biased region" description="Low complexity" evidence="1">
    <location>
        <begin position="1"/>
        <end position="12"/>
    </location>
</feature>
<dbReference type="KEGG" id="tva:4767775"/>
<dbReference type="RefSeq" id="XP_001322067.1">
    <property type="nucleotide sequence ID" value="XM_001322032.1"/>
</dbReference>
<evidence type="ECO:0000313" key="3">
    <source>
        <dbReference type="Proteomes" id="UP000001542"/>
    </source>
</evidence>
<feature type="region of interest" description="Disordered" evidence="1">
    <location>
        <begin position="1"/>
        <end position="60"/>
    </location>
</feature>
<dbReference type="EMBL" id="DS113349">
    <property type="protein sequence ID" value="EAY09844.1"/>
    <property type="molecule type" value="Genomic_DNA"/>
</dbReference>
<feature type="compositionally biased region" description="Polar residues" evidence="1">
    <location>
        <begin position="13"/>
        <end position="27"/>
    </location>
</feature>
<protein>
    <submittedName>
        <fullName evidence="2">Uncharacterized protein</fullName>
    </submittedName>
</protein>
<dbReference type="AlphaFoldDB" id="A2EBX6"/>
<keyword evidence="3" id="KW-1185">Reference proteome</keyword>
<reference evidence="2" key="1">
    <citation type="submission" date="2006-10" db="EMBL/GenBank/DDBJ databases">
        <authorList>
            <person name="Amadeo P."/>
            <person name="Zhao Q."/>
            <person name="Wortman J."/>
            <person name="Fraser-Liggett C."/>
            <person name="Carlton J."/>
        </authorList>
    </citation>
    <scope>NUCLEOTIDE SEQUENCE</scope>
    <source>
        <strain evidence="2">G3</strain>
    </source>
</reference>
<evidence type="ECO:0000256" key="1">
    <source>
        <dbReference type="SAM" id="MobiDB-lite"/>
    </source>
</evidence>
<feature type="compositionally biased region" description="Low complexity" evidence="1">
    <location>
        <begin position="28"/>
        <end position="60"/>
    </location>
</feature>
<reference evidence="2" key="2">
    <citation type="journal article" date="2007" name="Science">
        <title>Draft genome sequence of the sexually transmitted pathogen Trichomonas vaginalis.</title>
        <authorList>
            <person name="Carlton J.M."/>
            <person name="Hirt R.P."/>
            <person name="Silva J.C."/>
            <person name="Delcher A.L."/>
            <person name="Schatz M."/>
            <person name="Zhao Q."/>
            <person name="Wortman J.R."/>
            <person name="Bidwell S.L."/>
            <person name="Alsmark U.C.M."/>
            <person name="Besteiro S."/>
            <person name="Sicheritz-Ponten T."/>
            <person name="Noel C.J."/>
            <person name="Dacks J.B."/>
            <person name="Foster P.G."/>
            <person name="Simillion C."/>
            <person name="Van de Peer Y."/>
            <person name="Miranda-Saavedra D."/>
            <person name="Barton G.J."/>
            <person name="Westrop G.D."/>
            <person name="Mueller S."/>
            <person name="Dessi D."/>
            <person name="Fiori P.L."/>
            <person name="Ren Q."/>
            <person name="Paulsen I."/>
            <person name="Zhang H."/>
            <person name="Bastida-Corcuera F.D."/>
            <person name="Simoes-Barbosa A."/>
            <person name="Brown M.T."/>
            <person name="Hayes R.D."/>
            <person name="Mukherjee M."/>
            <person name="Okumura C.Y."/>
            <person name="Schneider R."/>
            <person name="Smith A.J."/>
            <person name="Vanacova S."/>
            <person name="Villalvazo M."/>
            <person name="Haas B.J."/>
            <person name="Pertea M."/>
            <person name="Feldblyum T.V."/>
            <person name="Utterback T.R."/>
            <person name="Shu C.L."/>
            <person name="Osoegawa K."/>
            <person name="de Jong P.J."/>
            <person name="Hrdy I."/>
            <person name="Horvathova L."/>
            <person name="Zubacova Z."/>
            <person name="Dolezal P."/>
            <person name="Malik S.B."/>
            <person name="Logsdon J.M. Jr."/>
            <person name="Henze K."/>
            <person name="Gupta A."/>
            <person name="Wang C.C."/>
            <person name="Dunne R.L."/>
            <person name="Upcroft J.A."/>
            <person name="Upcroft P."/>
            <person name="White O."/>
            <person name="Salzberg S.L."/>
            <person name="Tang P."/>
            <person name="Chiu C.-H."/>
            <person name="Lee Y.-S."/>
            <person name="Embley T.M."/>
            <person name="Coombs G.H."/>
            <person name="Mottram J.C."/>
            <person name="Tachezy J."/>
            <person name="Fraser-Liggett C.M."/>
            <person name="Johnson P.J."/>
        </authorList>
    </citation>
    <scope>NUCLEOTIDE SEQUENCE [LARGE SCALE GENOMIC DNA]</scope>
    <source>
        <strain evidence="2">G3</strain>
    </source>
</reference>
<dbReference type="VEuPathDB" id="TrichDB:TVAGG3_0652540"/>
<sequence>MSVASSSAVQASRQTSGESTDNQRSPKQNTQNTTYYQTNNYSSSSCSESSSLSSPSLSTSPIQQNVQNYAMQNMNFAEQIVQASNVVQSYEDSAFPFAFNEEEDLFNSFNFEESLAF</sequence>